<organism evidence="7 8">
    <name type="scientific">Lachancea meyersii CBS 8951</name>
    <dbReference type="NCBI Taxonomy" id="1266667"/>
    <lineage>
        <taxon>Eukaryota</taxon>
        <taxon>Fungi</taxon>
        <taxon>Dikarya</taxon>
        <taxon>Ascomycota</taxon>
        <taxon>Saccharomycotina</taxon>
        <taxon>Saccharomycetes</taxon>
        <taxon>Saccharomycetales</taxon>
        <taxon>Saccharomycetaceae</taxon>
        <taxon>Lachancea</taxon>
    </lineage>
</organism>
<feature type="coiled-coil region" evidence="2">
    <location>
        <begin position="71"/>
        <end position="98"/>
    </location>
</feature>
<accession>A0A1G4JVR9</accession>
<dbReference type="InterPro" id="IPR029453">
    <property type="entry name" value="Rictor_IV"/>
</dbReference>
<evidence type="ECO:0000256" key="2">
    <source>
        <dbReference type="SAM" id="Coils"/>
    </source>
</evidence>
<comment type="similarity">
    <text evidence="1">Belongs to the RICTOR family.</text>
</comment>
<reference evidence="8" key="1">
    <citation type="submission" date="2016-03" db="EMBL/GenBank/DDBJ databases">
        <authorList>
            <person name="Devillers Hugo."/>
        </authorList>
    </citation>
    <scope>NUCLEOTIDE SEQUENCE [LARGE SCALE GENOMIC DNA]</scope>
</reference>
<protein>
    <submittedName>
        <fullName evidence="7">LAME_0F10792g1_1</fullName>
    </submittedName>
</protein>
<dbReference type="GO" id="GO:0038203">
    <property type="term" value="P:TORC2 signaling"/>
    <property type="evidence" value="ECO:0007669"/>
    <property type="project" value="TreeGrafter"/>
</dbReference>
<dbReference type="EMBL" id="LT598477">
    <property type="protein sequence ID" value="SCU95116.1"/>
    <property type="molecule type" value="Genomic_DNA"/>
</dbReference>
<dbReference type="Pfam" id="PF14664">
    <property type="entry name" value="RICTOR_N"/>
    <property type="match status" value="1"/>
</dbReference>
<dbReference type="InterPro" id="IPR029452">
    <property type="entry name" value="RICTOR_V"/>
</dbReference>
<dbReference type="SMART" id="SM01303">
    <property type="entry name" value="RasGEF_N_2"/>
    <property type="match status" value="1"/>
</dbReference>
<dbReference type="SMART" id="SM01308">
    <property type="entry name" value="RICTOR_N"/>
    <property type="match status" value="1"/>
</dbReference>
<dbReference type="OrthoDB" id="271111at2759"/>
<dbReference type="Pfam" id="PF14663">
    <property type="entry name" value="RasGEF_N_2"/>
    <property type="match status" value="1"/>
</dbReference>
<feature type="coiled-coil region" evidence="2">
    <location>
        <begin position="1206"/>
        <end position="1244"/>
    </location>
</feature>
<dbReference type="InterPro" id="IPR029451">
    <property type="entry name" value="RICTOR_M"/>
</dbReference>
<dbReference type="SUPFAM" id="SSF48371">
    <property type="entry name" value="ARM repeat"/>
    <property type="match status" value="1"/>
</dbReference>
<feature type="compositionally biased region" description="Polar residues" evidence="3">
    <location>
        <begin position="1"/>
        <end position="19"/>
    </location>
</feature>
<feature type="region of interest" description="Disordered" evidence="3">
    <location>
        <begin position="36"/>
        <end position="56"/>
    </location>
</feature>
<dbReference type="GO" id="GO:0031932">
    <property type="term" value="C:TORC2 complex"/>
    <property type="evidence" value="ECO:0007669"/>
    <property type="project" value="InterPro"/>
</dbReference>
<dbReference type="InterPro" id="IPR016024">
    <property type="entry name" value="ARM-type_fold"/>
</dbReference>
<dbReference type="SMART" id="SM01307">
    <property type="entry name" value="RICTOR_M"/>
    <property type="match status" value="1"/>
</dbReference>
<dbReference type="InterPro" id="IPR028267">
    <property type="entry name" value="Pianissimo_N"/>
</dbReference>
<evidence type="ECO:0000256" key="3">
    <source>
        <dbReference type="SAM" id="MobiDB-lite"/>
    </source>
</evidence>
<gene>
    <name evidence="7" type="ORF">LAME_0F10792G</name>
</gene>
<evidence type="ECO:0000259" key="6">
    <source>
        <dbReference type="SMART" id="SM01310"/>
    </source>
</evidence>
<keyword evidence="8" id="KW-1185">Reference proteome</keyword>
<dbReference type="PANTHER" id="PTHR13298:SF11">
    <property type="entry name" value="RAPAMYCIN-INSENSITIVE COMPANION OF MTOR"/>
    <property type="match status" value="1"/>
</dbReference>
<feature type="domain" description="Rapamycin-insensitive companion of mTOR N-terminal" evidence="5">
    <location>
        <begin position="256"/>
        <end position="603"/>
    </location>
</feature>
<proteinExistence type="inferred from homology"/>
<sequence>MTSQRSSPQLLRSNSSNDDFLTRSRHNTVLSTSFVSTRKLEEQPSTPMTPLGTRRTRSGTIKSISNLKHDIHHVQQDLIRLRKSKEDAEKRRESATVDIYPGNYSQEHLQRHSMVLQSKDQLRKLDQQIKKSGDLLTTLRYRLDSTSSAATEDTARSAVASHPSFLRKDPKKLSESALTNDSATEDDADEVMSPPVSESESASLEGFGDIRNVQSEALVSKPSSREAKASKEHATWLVGDYLQSLEDRNSPKEVVVAKANDLVSLLKQNPTIKFDLVLPAFSNSIQELMLSEDEVTVSAAYRICRYLITGPEFIQKLRKLHLEPLLVISLAKSNASQIERLQAMKLIRAFLEYDAGLSIGIAQAVISCVEKSDDKLMEVAILTLLELCYIKPALVKRCGGMRVLQSIIAENPLSPLSPFILDSILDLMTFQDTRQNFIDCFNASFTLATLADSQVKLNLSIDKLQASINLICKFLKNYNGLILFSQDNFRPFKELFAFFQFPSLSGYLVDLFLDVLRIKPLAYPEKKKTSQVLKMTQSHFQSEVAPINQYMGLLTNILYKLHFIDNLVPLLSRRPATKMDTGLAAKTRYLITEYCIISTNLAGLRPSASADLLFPEHGAFQNVFTQVFQYEKVTNKLNKNRNTIGMTELGSINNILGFSERSKREALVSQVDEVRFKKMVFDTRVLQTKDFSLWNWGILLDLIEGPLLSPKRLEDLAKTTKFFRRLLVFYRPMRYRFSKINRNSRLAGRCVHVGCNLIKTLTSTAEGIRILNDDTKLLPQIASLLFKAMEGQTSGNVFSEQHLAKSVCSGYFKIIGAFSENARGCKTLEKWNIFTVIYKMFQNTSTLATSYLLCILPELDIVYSYHTRTILSKALVHPLEKVRVESTNLLGARLQKTAFESNSSPRSIELEKFLLELVIRQLYDLSPTVVAAADKILYGYCALQDWPPNVDTQRHHLLNQLIFIRSPILLEFLKTSVGFKQLNDIGFVATEREKWLNGKNREYVGRVEEFIQKEMLNPLGPTSQMSTSKRRLPMHFFHSLASTEEGVALIAQKGDFVAIVNTIKQYKYNRCPDLTVEEHLELKAALWCCGYIGSTIAGIQLLDTYSVSTDIAHISFAASSTTIKFTAFYALGLIASTDEGCEILDELGWSCSLNVQGVPLALAFPKNIGQFLSFPEINGRRVIFKSNSEGGSPGASPTLEPVLMDLDLLLQSKAELENTMGDEQEEVQAEVDRQARNLEMFKSQLIQTTGDELADKVMRAVSKLNNHILSNAAAKEITELLSTYGPARFESGEVFSRALTLMEQFRFKPQARRFLCETLVSKKTLVAVIKRERKKVRRKEAG</sequence>
<feature type="compositionally biased region" description="Low complexity" evidence="3">
    <location>
        <begin position="191"/>
        <end position="205"/>
    </location>
</feature>
<dbReference type="Proteomes" id="UP000191144">
    <property type="component" value="Chromosome F"/>
</dbReference>
<dbReference type="PANTHER" id="PTHR13298">
    <property type="entry name" value="CYTOSOLIC REGULATOR PIANISSIMO"/>
    <property type="match status" value="1"/>
</dbReference>
<dbReference type="Pfam" id="PF14668">
    <property type="entry name" value="RICTOR_V"/>
    <property type="match status" value="1"/>
</dbReference>
<keyword evidence="2" id="KW-0175">Coiled coil</keyword>
<dbReference type="InterPro" id="IPR028268">
    <property type="entry name" value="Pianissimo_fam"/>
</dbReference>
<evidence type="ECO:0000259" key="4">
    <source>
        <dbReference type="SMART" id="SM01307"/>
    </source>
</evidence>
<evidence type="ECO:0000313" key="7">
    <source>
        <dbReference type="EMBL" id="SCU95116.1"/>
    </source>
</evidence>
<feature type="domain" description="Rapamycin-insensitive companion of mTOR" evidence="6">
    <location>
        <begin position="1079"/>
        <end position="1151"/>
    </location>
</feature>
<evidence type="ECO:0000256" key="1">
    <source>
        <dbReference type="ARBA" id="ARBA00008878"/>
    </source>
</evidence>
<dbReference type="SMART" id="SM01310">
    <property type="entry name" value="RICTOR_V"/>
    <property type="match status" value="1"/>
</dbReference>
<dbReference type="Pfam" id="PF14666">
    <property type="entry name" value="RICTOR_M"/>
    <property type="match status" value="1"/>
</dbReference>
<feature type="region of interest" description="Disordered" evidence="3">
    <location>
        <begin position="146"/>
        <end position="205"/>
    </location>
</feature>
<feature type="region of interest" description="Disordered" evidence="3">
    <location>
        <begin position="1"/>
        <end position="24"/>
    </location>
</feature>
<feature type="domain" description="Rapamycin-insensitive companion of mTOR middle" evidence="4">
    <location>
        <begin position="671"/>
        <end position="896"/>
    </location>
</feature>
<name>A0A1G4JVR9_9SACH</name>
<evidence type="ECO:0000259" key="5">
    <source>
        <dbReference type="SMART" id="SM01308"/>
    </source>
</evidence>
<evidence type="ECO:0000313" key="8">
    <source>
        <dbReference type="Proteomes" id="UP000191144"/>
    </source>
</evidence>